<protein>
    <submittedName>
        <fullName evidence="5">GNAT family N-acetyltransferase</fullName>
    </submittedName>
</protein>
<keyword evidence="6" id="KW-1185">Reference proteome</keyword>
<gene>
    <name evidence="5" type="ORF">GTQ45_10950</name>
</gene>
<dbReference type="PANTHER" id="PTHR43792">
    <property type="entry name" value="GNAT FAMILY, PUTATIVE (AFU_ORTHOLOGUE AFUA_3G00765)-RELATED-RELATED"/>
    <property type="match status" value="1"/>
</dbReference>
<dbReference type="InterPro" id="IPR051531">
    <property type="entry name" value="N-acetyltransferase"/>
</dbReference>
<accession>A0A845QDJ9</accession>
<dbReference type="InterPro" id="IPR016181">
    <property type="entry name" value="Acyl_CoA_acyltransferase"/>
</dbReference>
<dbReference type="GO" id="GO:0008999">
    <property type="term" value="F:protein-N-terminal-alanine acetyltransferase activity"/>
    <property type="evidence" value="ECO:0007669"/>
    <property type="project" value="TreeGrafter"/>
</dbReference>
<name>A0A845QDJ9_9HYPH</name>
<dbReference type="Pfam" id="PF13302">
    <property type="entry name" value="Acetyltransf_3"/>
    <property type="match status" value="1"/>
</dbReference>
<sequence>MALLRHRSAGDDAYALEGDGVTLRLPRQGDYAEWAELRARSRAFLTPWEPTWPADDLTRTAFRRRLRRYGRDVRDDAAYPFFVFSSRTGRLVGGCTLSNIRRGVAQTCSLGYWVGDPYKQQGFTGAAVRTLIPFVFNQLKLHRLEAACLPSNEPSARLLLACGFTREGYARNYLRIDGAWRDHLLFAILSTDPRP</sequence>
<evidence type="ECO:0000313" key="6">
    <source>
        <dbReference type="Proteomes" id="UP000470384"/>
    </source>
</evidence>
<dbReference type="GO" id="GO:0005737">
    <property type="term" value="C:cytoplasm"/>
    <property type="evidence" value="ECO:0007669"/>
    <property type="project" value="TreeGrafter"/>
</dbReference>
<evidence type="ECO:0000256" key="1">
    <source>
        <dbReference type="ARBA" id="ARBA00022679"/>
    </source>
</evidence>
<dbReference type="SUPFAM" id="SSF55729">
    <property type="entry name" value="Acyl-CoA N-acyltransferases (Nat)"/>
    <property type="match status" value="1"/>
</dbReference>
<dbReference type="PANTHER" id="PTHR43792:SF8">
    <property type="entry name" value="[RIBOSOMAL PROTEIN US5]-ALANINE N-ACETYLTRANSFERASE"/>
    <property type="match status" value="1"/>
</dbReference>
<evidence type="ECO:0000313" key="5">
    <source>
        <dbReference type="EMBL" id="NBG96250.1"/>
    </source>
</evidence>
<dbReference type="RefSeq" id="WP_160588326.1">
    <property type="nucleotide sequence ID" value="NZ_BMHN01000001.1"/>
</dbReference>
<evidence type="ECO:0000256" key="3">
    <source>
        <dbReference type="ARBA" id="ARBA00038502"/>
    </source>
</evidence>
<keyword evidence="2" id="KW-0012">Acyltransferase</keyword>
<dbReference type="PROSITE" id="PS51186">
    <property type="entry name" value="GNAT"/>
    <property type="match status" value="1"/>
</dbReference>
<dbReference type="AlphaFoldDB" id="A0A845QDJ9"/>
<comment type="similarity">
    <text evidence="3">Belongs to the acetyltransferase family. RimJ subfamily.</text>
</comment>
<keyword evidence="1 5" id="KW-0808">Transferase</keyword>
<dbReference type="InterPro" id="IPR000182">
    <property type="entry name" value="GNAT_dom"/>
</dbReference>
<dbReference type="GeneID" id="300655399"/>
<dbReference type="EMBL" id="WXYQ01000007">
    <property type="protein sequence ID" value="NBG96250.1"/>
    <property type="molecule type" value="Genomic_DNA"/>
</dbReference>
<proteinExistence type="inferred from homology"/>
<reference evidence="5 6" key="1">
    <citation type="journal article" date="2016" name="Int. J. Syst. Evol. Microbiol.">
        <title>Pyruvatibacter mobilis gen. nov., sp. nov., a marine bacterium from the culture broth of Picochlorum sp. 122.</title>
        <authorList>
            <person name="Wang G."/>
            <person name="Tang M."/>
            <person name="Wu H."/>
            <person name="Dai S."/>
            <person name="Li T."/>
            <person name="Chen C."/>
            <person name="He H."/>
            <person name="Fan J."/>
            <person name="Xiang W."/>
            <person name="Li X."/>
        </authorList>
    </citation>
    <scope>NUCLEOTIDE SEQUENCE [LARGE SCALE GENOMIC DNA]</scope>
    <source>
        <strain evidence="5 6">GYP-11</strain>
    </source>
</reference>
<evidence type="ECO:0000256" key="2">
    <source>
        <dbReference type="ARBA" id="ARBA00023315"/>
    </source>
</evidence>
<feature type="domain" description="N-acetyltransferase" evidence="4">
    <location>
        <begin position="21"/>
        <end position="187"/>
    </location>
</feature>
<organism evidence="5 6">
    <name type="scientific">Pyruvatibacter mobilis</name>
    <dbReference type="NCBI Taxonomy" id="1712261"/>
    <lineage>
        <taxon>Bacteria</taxon>
        <taxon>Pseudomonadati</taxon>
        <taxon>Pseudomonadota</taxon>
        <taxon>Alphaproteobacteria</taxon>
        <taxon>Hyphomicrobiales</taxon>
        <taxon>Parvibaculaceae</taxon>
        <taxon>Pyruvatibacter</taxon>
    </lineage>
</organism>
<evidence type="ECO:0000259" key="4">
    <source>
        <dbReference type="PROSITE" id="PS51186"/>
    </source>
</evidence>
<dbReference type="Proteomes" id="UP000470384">
    <property type="component" value="Unassembled WGS sequence"/>
</dbReference>
<dbReference type="OrthoDB" id="9801669at2"/>
<dbReference type="Gene3D" id="3.40.630.30">
    <property type="match status" value="1"/>
</dbReference>
<comment type="caution">
    <text evidence="5">The sequence shown here is derived from an EMBL/GenBank/DDBJ whole genome shotgun (WGS) entry which is preliminary data.</text>
</comment>